<dbReference type="SMART" id="SM00822">
    <property type="entry name" value="PKS_KR"/>
    <property type="match status" value="1"/>
</dbReference>
<dbReference type="InterPro" id="IPR002347">
    <property type="entry name" value="SDR_fam"/>
</dbReference>
<feature type="domain" description="Ketoreductase" evidence="5">
    <location>
        <begin position="9"/>
        <end position="189"/>
    </location>
</feature>
<dbReference type="GO" id="GO:0019301">
    <property type="term" value="P:rhamnose catabolic process"/>
    <property type="evidence" value="ECO:0007669"/>
    <property type="project" value="UniProtKB-ARBA"/>
</dbReference>
<dbReference type="GO" id="GO:0016616">
    <property type="term" value="F:oxidoreductase activity, acting on the CH-OH group of donors, NAD or NADP as acceptor"/>
    <property type="evidence" value="ECO:0007669"/>
    <property type="project" value="TreeGrafter"/>
</dbReference>
<comment type="caution">
    <text evidence="6">The sequence shown here is derived from an EMBL/GenBank/DDBJ whole genome shotgun (WGS) entry which is preliminary data.</text>
</comment>
<evidence type="ECO:0000256" key="1">
    <source>
        <dbReference type="ARBA" id="ARBA00006484"/>
    </source>
</evidence>
<dbReference type="InterPro" id="IPR036291">
    <property type="entry name" value="NAD(P)-bd_dom_sf"/>
</dbReference>
<dbReference type="InterPro" id="IPR057326">
    <property type="entry name" value="KR_dom"/>
</dbReference>
<dbReference type="PRINTS" id="PR00080">
    <property type="entry name" value="SDRFAMILY"/>
</dbReference>
<evidence type="ECO:0000313" key="6">
    <source>
        <dbReference type="EMBL" id="KAK1923417.1"/>
    </source>
</evidence>
<dbReference type="GO" id="GO:0048038">
    <property type="term" value="F:quinone binding"/>
    <property type="evidence" value="ECO:0007669"/>
    <property type="project" value="TreeGrafter"/>
</dbReference>
<dbReference type="PANTHER" id="PTHR42760">
    <property type="entry name" value="SHORT-CHAIN DEHYDROGENASES/REDUCTASES FAMILY MEMBER"/>
    <property type="match status" value="1"/>
</dbReference>
<proteinExistence type="inferred from homology"/>
<reference evidence="6" key="1">
    <citation type="submission" date="2023-02" db="EMBL/GenBank/DDBJ databases">
        <title>Identification and recombinant expression of a fungal hydrolase from Papiliotrema laurentii that hydrolyzes apple cutin and clears colloidal polyester polyurethane.</title>
        <authorList>
            <consortium name="DOE Joint Genome Institute"/>
            <person name="Roman V.A."/>
            <person name="Bojanowski C."/>
            <person name="Crable B.R."/>
            <person name="Wagner D.N."/>
            <person name="Hung C.S."/>
            <person name="Nadeau L.J."/>
            <person name="Schratz L."/>
            <person name="Haridas S."/>
            <person name="Pangilinan J."/>
            <person name="Lipzen A."/>
            <person name="Na H."/>
            <person name="Yan M."/>
            <person name="Ng V."/>
            <person name="Grigoriev I.V."/>
            <person name="Spatafora J.W."/>
            <person name="Barlow D."/>
            <person name="Biffinger J."/>
            <person name="Kelley-Loughnane N."/>
            <person name="Varaljay V.A."/>
            <person name="Crookes-Goodson W.J."/>
        </authorList>
    </citation>
    <scope>NUCLEOTIDE SEQUENCE</scope>
    <source>
        <strain evidence="6">5307AH</strain>
    </source>
</reference>
<gene>
    <name evidence="6" type="ORF">DB88DRAFT_296955</name>
</gene>
<dbReference type="Pfam" id="PF13561">
    <property type="entry name" value="adh_short_C2"/>
    <property type="match status" value="1"/>
</dbReference>
<evidence type="ECO:0000256" key="2">
    <source>
        <dbReference type="ARBA" id="ARBA00022857"/>
    </source>
</evidence>
<dbReference type="GO" id="GO:0006633">
    <property type="term" value="P:fatty acid biosynthetic process"/>
    <property type="evidence" value="ECO:0007669"/>
    <property type="project" value="TreeGrafter"/>
</dbReference>
<dbReference type="SUPFAM" id="SSF51735">
    <property type="entry name" value="NAD(P)-binding Rossmann-fold domains"/>
    <property type="match status" value="1"/>
</dbReference>
<dbReference type="AlphaFoldDB" id="A0AAD9CWL9"/>
<name>A0AAD9CWL9_PAPLA</name>
<accession>A0AAD9CWL9</accession>
<evidence type="ECO:0000256" key="4">
    <source>
        <dbReference type="ARBA" id="ARBA00023308"/>
    </source>
</evidence>
<keyword evidence="7" id="KW-1185">Reference proteome</keyword>
<dbReference type="FunFam" id="3.40.50.720:FF:000417">
    <property type="entry name" value="Glucose 1-dehydrogenase, putative"/>
    <property type="match status" value="1"/>
</dbReference>
<dbReference type="PRINTS" id="PR00081">
    <property type="entry name" value="GDHRDH"/>
</dbReference>
<dbReference type="Proteomes" id="UP001182556">
    <property type="component" value="Unassembled WGS sequence"/>
</dbReference>
<keyword evidence="3" id="KW-0560">Oxidoreductase</keyword>
<comment type="similarity">
    <text evidence="1">Belongs to the short-chain dehydrogenases/reductases (SDR) family.</text>
</comment>
<organism evidence="6 7">
    <name type="scientific">Papiliotrema laurentii</name>
    <name type="common">Cryptococcus laurentii</name>
    <dbReference type="NCBI Taxonomy" id="5418"/>
    <lineage>
        <taxon>Eukaryota</taxon>
        <taxon>Fungi</taxon>
        <taxon>Dikarya</taxon>
        <taxon>Basidiomycota</taxon>
        <taxon>Agaricomycotina</taxon>
        <taxon>Tremellomycetes</taxon>
        <taxon>Tremellales</taxon>
        <taxon>Rhynchogastremaceae</taxon>
        <taxon>Papiliotrema</taxon>
    </lineage>
</organism>
<protein>
    <submittedName>
        <fullName evidence="6">Glucose 1-dehydrogenase</fullName>
    </submittedName>
</protein>
<evidence type="ECO:0000259" key="5">
    <source>
        <dbReference type="SMART" id="SM00822"/>
    </source>
</evidence>
<evidence type="ECO:0000256" key="3">
    <source>
        <dbReference type="ARBA" id="ARBA00023002"/>
    </source>
</evidence>
<evidence type="ECO:0000313" key="7">
    <source>
        <dbReference type="Proteomes" id="UP001182556"/>
    </source>
</evidence>
<keyword evidence="2" id="KW-0521">NADP</keyword>
<dbReference type="Gene3D" id="3.40.50.720">
    <property type="entry name" value="NAD(P)-binding Rossmann-like Domain"/>
    <property type="match status" value="1"/>
</dbReference>
<dbReference type="EMBL" id="JAODAN010000006">
    <property type="protein sequence ID" value="KAK1923417.1"/>
    <property type="molecule type" value="Genomic_DNA"/>
</dbReference>
<dbReference type="PANTHER" id="PTHR42760:SF83">
    <property type="entry name" value="(3R)-3-HYDROXYACYL-COA DEHYDROGENASE"/>
    <property type="match status" value="1"/>
</dbReference>
<keyword evidence="4" id="KW-0684">Rhamnose metabolism</keyword>
<dbReference type="CDD" id="cd05233">
    <property type="entry name" value="SDR_c"/>
    <property type="match status" value="1"/>
</dbReference>
<sequence>MAYNLLQGKTVIITGAATGIGRATAIAAARNGASLVLHHLGGPTEKEMREVEEKVKELGAKVVIVAGDISEQSTSTLIVETAVRTFNRIDALVSNAGICTFHPLLTLPAELYLKTQAVNLNGAFFLTQAVAQQMVKQELLDGERGCIVALSSISAIMGGGEQVHYTPTKAGVKSLMESCAIALGPYGIRCNSIMPGTIVTPMNEQHLVDKTIRGDQERRVPLGKLGSPDEVADPIIFMCSKLARYVNGAGLLVDGGMAISLQ</sequence>